<dbReference type="GO" id="GO:0016491">
    <property type="term" value="F:oxidoreductase activity"/>
    <property type="evidence" value="ECO:0007669"/>
    <property type="project" value="UniProtKB-KW"/>
</dbReference>
<gene>
    <name evidence="5" type="ORF">C7435_2731</name>
</gene>
<sequence>MSGRFDYAGRTALITGAASGIGAALAAGLAARGAHLILVDINAEGLEAVAVPLREDGCNVSTFVVDMADAAAIAKLASDVATAGDPVHLLINNAGIALGGMFEEVEMADFERVLDINLYGVIRMTRAFLPALRAVEDAHIVNISSIFGIIAPAGQAAYSTAKFGVRGFSNVLRHELAGSSIGVTTVHPGGIATNIAASAKPPPGASEAEIAAAKRQTQRLLVMPPAEAARIILKGVARKKPRIFVGRDAHTMMWFERIFPTRYWSLMQKMVGAKRAS</sequence>
<name>A0A495D266_9PROT</name>
<dbReference type="PANTHER" id="PTHR44196:SF1">
    <property type="entry name" value="DEHYDROGENASE_REDUCTASE SDR FAMILY MEMBER 7B"/>
    <property type="match status" value="1"/>
</dbReference>
<dbReference type="PANTHER" id="PTHR44196">
    <property type="entry name" value="DEHYDROGENASE/REDUCTASE SDR FAMILY MEMBER 7B"/>
    <property type="match status" value="1"/>
</dbReference>
<evidence type="ECO:0000256" key="3">
    <source>
        <dbReference type="RuleBase" id="RU000363"/>
    </source>
</evidence>
<dbReference type="CDD" id="cd05233">
    <property type="entry name" value="SDR_c"/>
    <property type="match status" value="1"/>
</dbReference>
<dbReference type="PRINTS" id="PR00081">
    <property type="entry name" value="GDHRDH"/>
</dbReference>
<dbReference type="RefSeq" id="WP_121212100.1">
    <property type="nucleotide sequence ID" value="NZ_RBIM01000006.1"/>
</dbReference>
<protein>
    <submittedName>
        <fullName evidence="5">Short-subunit dehydrogenase</fullName>
    </submittedName>
</protein>
<evidence type="ECO:0000313" key="5">
    <source>
        <dbReference type="EMBL" id="RKQ95628.1"/>
    </source>
</evidence>
<dbReference type="Gene3D" id="3.40.50.720">
    <property type="entry name" value="NAD(P)-binding Rossmann-like Domain"/>
    <property type="match status" value="1"/>
</dbReference>
<evidence type="ECO:0000256" key="2">
    <source>
        <dbReference type="ARBA" id="ARBA00023002"/>
    </source>
</evidence>
<dbReference type="PRINTS" id="PR00080">
    <property type="entry name" value="SDRFAMILY"/>
</dbReference>
<accession>A0A495D266</accession>
<dbReference type="Pfam" id="PF00106">
    <property type="entry name" value="adh_short"/>
    <property type="match status" value="1"/>
</dbReference>
<comment type="similarity">
    <text evidence="1 3">Belongs to the short-chain dehydrogenases/reductases (SDR) family.</text>
</comment>
<proteinExistence type="inferred from homology"/>
<dbReference type="Proteomes" id="UP000273675">
    <property type="component" value="Unassembled WGS sequence"/>
</dbReference>
<feature type="domain" description="Ketoreductase" evidence="4">
    <location>
        <begin position="10"/>
        <end position="194"/>
    </location>
</feature>
<dbReference type="SUPFAM" id="SSF51735">
    <property type="entry name" value="NAD(P)-binding Rossmann-fold domains"/>
    <property type="match status" value="1"/>
</dbReference>
<dbReference type="PROSITE" id="PS00061">
    <property type="entry name" value="ADH_SHORT"/>
    <property type="match status" value="1"/>
</dbReference>
<comment type="caution">
    <text evidence="5">The sequence shown here is derived from an EMBL/GenBank/DDBJ whole genome shotgun (WGS) entry which is preliminary data.</text>
</comment>
<dbReference type="InterPro" id="IPR020904">
    <property type="entry name" value="Sc_DH/Rdtase_CS"/>
</dbReference>
<organism evidence="5 6">
    <name type="scientific">Maricaulis maris</name>
    <dbReference type="NCBI Taxonomy" id="74318"/>
    <lineage>
        <taxon>Bacteria</taxon>
        <taxon>Pseudomonadati</taxon>
        <taxon>Pseudomonadota</taxon>
        <taxon>Alphaproteobacteria</taxon>
        <taxon>Maricaulales</taxon>
        <taxon>Maricaulaceae</taxon>
        <taxon>Maricaulis</taxon>
    </lineage>
</organism>
<evidence type="ECO:0000256" key="1">
    <source>
        <dbReference type="ARBA" id="ARBA00006484"/>
    </source>
</evidence>
<dbReference type="InterPro" id="IPR036291">
    <property type="entry name" value="NAD(P)-bd_dom_sf"/>
</dbReference>
<dbReference type="OrthoDB" id="9793825at2"/>
<reference evidence="5 6" key="1">
    <citation type="submission" date="2018-10" db="EMBL/GenBank/DDBJ databases">
        <title>Genomic Encyclopedia of Type Strains, Phase IV (KMG-IV): sequencing the most valuable type-strain genomes for metagenomic binning, comparative biology and taxonomic classification.</title>
        <authorList>
            <person name="Goeker M."/>
        </authorList>
    </citation>
    <scope>NUCLEOTIDE SEQUENCE [LARGE SCALE GENOMIC DNA]</scope>
    <source>
        <strain evidence="5 6">DSM 4734</strain>
    </source>
</reference>
<evidence type="ECO:0000259" key="4">
    <source>
        <dbReference type="SMART" id="SM00822"/>
    </source>
</evidence>
<dbReference type="InterPro" id="IPR002347">
    <property type="entry name" value="SDR_fam"/>
</dbReference>
<dbReference type="SMART" id="SM00822">
    <property type="entry name" value="PKS_KR"/>
    <property type="match status" value="1"/>
</dbReference>
<keyword evidence="2" id="KW-0560">Oxidoreductase</keyword>
<dbReference type="InterPro" id="IPR057326">
    <property type="entry name" value="KR_dom"/>
</dbReference>
<dbReference type="AlphaFoldDB" id="A0A495D266"/>
<dbReference type="EMBL" id="RBIM01000006">
    <property type="protein sequence ID" value="RKQ95628.1"/>
    <property type="molecule type" value="Genomic_DNA"/>
</dbReference>
<dbReference type="GO" id="GO:0016020">
    <property type="term" value="C:membrane"/>
    <property type="evidence" value="ECO:0007669"/>
    <property type="project" value="TreeGrafter"/>
</dbReference>
<evidence type="ECO:0000313" key="6">
    <source>
        <dbReference type="Proteomes" id="UP000273675"/>
    </source>
</evidence>